<evidence type="ECO:0000313" key="6">
    <source>
        <dbReference type="EMBL" id="MFC3881997.1"/>
    </source>
</evidence>
<dbReference type="PROSITE" id="PS00059">
    <property type="entry name" value="ADH_ZINC"/>
    <property type="match status" value="1"/>
</dbReference>
<evidence type="ECO:0000256" key="2">
    <source>
        <dbReference type="ARBA" id="ARBA00022833"/>
    </source>
</evidence>
<dbReference type="SMART" id="SM00829">
    <property type="entry name" value="PKS_ER"/>
    <property type="match status" value="1"/>
</dbReference>
<dbReference type="EMBL" id="JBHRZT010000001">
    <property type="protein sequence ID" value="MFC3881997.1"/>
    <property type="molecule type" value="Genomic_DNA"/>
</dbReference>
<dbReference type="Proteomes" id="UP001595752">
    <property type="component" value="Unassembled WGS sequence"/>
</dbReference>
<dbReference type="InterPro" id="IPR013154">
    <property type="entry name" value="ADH-like_N"/>
</dbReference>
<protein>
    <submittedName>
        <fullName evidence="6">Zinc-dependent alcohol dehydrogenase family protein</fullName>
    </submittedName>
</protein>
<dbReference type="CDD" id="cd08234">
    <property type="entry name" value="threonine_DH_like"/>
    <property type="match status" value="1"/>
</dbReference>
<proteinExistence type="inferred from homology"/>
<dbReference type="PANTHER" id="PTHR43401">
    <property type="entry name" value="L-THREONINE 3-DEHYDROGENASE"/>
    <property type="match status" value="1"/>
</dbReference>
<keyword evidence="7" id="KW-1185">Reference proteome</keyword>
<dbReference type="SUPFAM" id="SSF51735">
    <property type="entry name" value="NAD(P)-binding Rossmann-fold domains"/>
    <property type="match status" value="1"/>
</dbReference>
<dbReference type="InterPro" id="IPR002328">
    <property type="entry name" value="ADH_Zn_CS"/>
</dbReference>
<dbReference type="Gene3D" id="3.40.50.720">
    <property type="entry name" value="NAD(P)-binding Rossmann-like Domain"/>
    <property type="match status" value="1"/>
</dbReference>
<dbReference type="RefSeq" id="WP_377911062.1">
    <property type="nucleotide sequence ID" value="NZ_JBHRZT010000001.1"/>
</dbReference>
<evidence type="ECO:0000256" key="1">
    <source>
        <dbReference type="ARBA" id="ARBA00022723"/>
    </source>
</evidence>
<organism evidence="6 7">
    <name type="scientific">Bacillus songklensis</name>
    <dbReference type="NCBI Taxonomy" id="1069116"/>
    <lineage>
        <taxon>Bacteria</taxon>
        <taxon>Bacillati</taxon>
        <taxon>Bacillota</taxon>
        <taxon>Bacilli</taxon>
        <taxon>Bacillales</taxon>
        <taxon>Bacillaceae</taxon>
        <taxon>Bacillus</taxon>
    </lineage>
</organism>
<comment type="caution">
    <text evidence="6">The sequence shown here is derived from an EMBL/GenBank/DDBJ whole genome shotgun (WGS) entry which is preliminary data.</text>
</comment>
<dbReference type="Pfam" id="PF08240">
    <property type="entry name" value="ADH_N"/>
    <property type="match status" value="1"/>
</dbReference>
<comment type="similarity">
    <text evidence="4">Belongs to the zinc-containing alcohol dehydrogenase family.</text>
</comment>
<dbReference type="Pfam" id="PF00107">
    <property type="entry name" value="ADH_zinc_N"/>
    <property type="match status" value="1"/>
</dbReference>
<dbReference type="InterPro" id="IPR013149">
    <property type="entry name" value="ADH-like_C"/>
</dbReference>
<keyword evidence="2 4" id="KW-0862">Zinc</keyword>
<dbReference type="InterPro" id="IPR050129">
    <property type="entry name" value="Zn_alcohol_dh"/>
</dbReference>
<feature type="domain" description="Enoyl reductase (ER)" evidence="5">
    <location>
        <begin position="10"/>
        <end position="334"/>
    </location>
</feature>
<gene>
    <name evidence="6" type="ORF">ACFOU2_00025</name>
</gene>
<sequence>MRAAVFKGKGTIDVTEWHHEELKIKEVRIKVKACGICGTDQHIFHGHPGSAEVVPPIVLGHELSGEVVEIGKEVTSLQVGDRVSIDPNIYCGECEFCRNGRHYLCNSLQAIGVTRDGGMGEYCTVPEANCYLIPTEMGFVEGAMVEPLGCVLHGIKKLTIKPNHTVLIIGGGFIGQLFLQLVKMRGTSTIFVSEPDENKHELLYKLGAHTVMNPMKEENQAMLKNKADVVIECVGRKESMEFAFQAARKGGQVLAFGVSSPETRMTISPFEIFAKELKIMGSFINPHTHEEAISLISQKIIDTERLVSHRFSIEKLPKIMKTYPTLQVSKGVIVY</sequence>
<name>A0ABV8AYJ0_9BACI</name>
<dbReference type="InterPro" id="IPR011032">
    <property type="entry name" value="GroES-like_sf"/>
</dbReference>
<accession>A0ABV8AYJ0</accession>
<dbReference type="InterPro" id="IPR020843">
    <property type="entry name" value="ER"/>
</dbReference>
<dbReference type="SUPFAM" id="SSF50129">
    <property type="entry name" value="GroES-like"/>
    <property type="match status" value="1"/>
</dbReference>
<evidence type="ECO:0000256" key="4">
    <source>
        <dbReference type="RuleBase" id="RU361277"/>
    </source>
</evidence>
<keyword evidence="3" id="KW-0560">Oxidoreductase</keyword>
<dbReference type="PANTHER" id="PTHR43401:SF2">
    <property type="entry name" value="L-THREONINE 3-DEHYDROGENASE"/>
    <property type="match status" value="1"/>
</dbReference>
<evidence type="ECO:0000313" key="7">
    <source>
        <dbReference type="Proteomes" id="UP001595752"/>
    </source>
</evidence>
<keyword evidence="1 4" id="KW-0479">Metal-binding</keyword>
<evidence type="ECO:0000259" key="5">
    <source>
        <dbReference type="SMART" id="SM00829"/>
    </source>
</evidence>
<dbReference type="InterPro" id="IPR036291">
    <property type="entry name" value="NAD(P)-bd_dom_sf"/>
</dbReference>
<dbReference type="Gene3D" id="3.90.180.10">
    <property type="entry name" value="Medium-chain alcohol dehydrogenases, catalytic domain"/>
    <property type="match status" value="1"/>
</dbReference>
<comment type="cofactor">
    <cofactor evidence="4">
        <name>Zn(2+)</name>
        <dbReference type="ChEBI" id="CHEBI:29105"/>
    </cofactor>
</comment>
<evidence type="ECO:0000256" key="3">
    <source>
        <dbReference type="ARBA" id="ARBA00023002"/>
    </source>
</evidence>
<reference evidence="7" key="1">
    <citation type="journal article" date="2019" name="Int. J. Syst. Evol. Microbiol.">
        <title>The Global Catalogue of Microorganisms (GCM) 10K type strain sequencing project: providing services to taxonomists for standard genome sequencing and annotation.</title>
        <authorList>
            <consortium name="The Broad Institute Genomics Platform"/>
            <consortium name="The Broad Institute Genome Sequencing Center for Infectious Disease"/>
            <person name="Wu L."/>
            <person name="Ma J."/>
        </authorList>
    </citation>
    <scope>NUCLEOTIDE SEQUENCE [LARGE SCALE GENOMIC DNA]</scope>
    <source>
        <strain evidence="7">CCUG 61889</strain>
    </source>
</reference>